<evidence type="ECO:0000256" key="4">
    <source>
        <dbReference type="ARBA" id="ARBA00023136"/>
    </source>
</evidence>
<feature type="transmembrane region" description="Helical" evidence="5">
    <location>
        <begin position="123"/>
        <end position="143"/>
    </location>
</feature>
<dbReference type="GO" id="GO:0016491">
    <property type="term" value="F:oxidoreductase activity"/>
    <property type="evidence" value="ECO:0007669"/>
    <property type="project" value="InterPro"/>
</dbReference>
<protein>
    <submittedName>
        <fullName evidence="7">Sterol desaturase family protein</fullName>
    </submittedName>
</protein>
<evidence type="ECO:0000256" key="2">
    <source>
        <dbReference type="ARBA" id="ARBA00022692"/>
    </source>
</evidence>
<keyword evidence="4 5" id="KW-0472">Membrane</keyword>
<feature type="transmembrane region" description="Helical" evidence="5">
    <location>
        <begin position="79"/>
        <end position="103"/>
    </location>
</feature>
<dbReference type="PANTHER" id="PTHR11863">
    <property type="entry name" value="STEROL DESATURASE"/>
    <property type="match status" value="1"/>
</dbReference>
<dbReference type="EMBL" id="CP063458">
    <property type="protein sequence ID" value="QOV89646.1"/>
    <property type="molecule type" value="Genomic_DNA"/>
</dbReference>
<sequence length="345" mass="38163">MDPINTLISKIKALGRQFIEPGAQFSIFALACAFAVAVGFLYLRQRRRRGRASLAAVLRAVCSRRVFFNPSTYADAGYLLINTLSLGGLIAWAMISTGAVSAWITAGLGNVFATPTATTLPDWLTRAGATILFFLAYEFGYWLDHYLKHRVPFLWEMHRPHHTAEVLTPLTVFRVHPLDSLVFSFVLAITGGVTAGVVNFALGKPVLELTLDGTNVLLVVFFYAYVHLQHSEIWIPFRGWAGRLFMSPAHHQIHHSSDPAHFNMNLGSCLAIWDWVFGTLSIPAKESPRLKFGVDDAEPHPHAPSRLLLTPIARVARALARMVLPTKAREEVVPDSTGVVEQNAN</sequence>
<proteinExistence type="predicted"/>
<gene>
    <name evidence="7" type="ORF">IPV69_26240</name>
</gene>
<dbReference type="KEGG" id="hbs:IPV69_26240"/>
<dbReference type="GO" id="GO:0005506">
    <property type="term" value="F:iron ion binding"/>
    <property type="evidence" value="ECO:0007669"/>
    <property type="project" value="InterPro"/>
</dbReference>
<keyword evidence="2 5" id="KW-0812">Transmembrane</keyword>
<evidence type="ECO:0000313" key="8">
    <source>
        <dbReference type="Proteomes" id="UP000593765"/>
    </source>
</evidence>
<evidence type="ECO:0000256" key="1">
    <source>
        <dbReference type="ARBA" id="ARBA00004370"/>
    </source>
</evidence>
<evidence type="ECO:0000313" key="7">
    <source>
        <dbReference type="EMBL" id="QOV89646.1"/>
    </source>
</evidence>
<feature type="transmembrane region" description="Helical" evidence="5">
    <location>
        <begin position="181"/>
        <end position="203"/>
    </location>
</feature>
<dbReference type="RefSeq" id="WP_206292698.1">
    <property type="nucleotide sequence ID" value="NZ_CP063458.1"/>
</dbReference>
<name>A0A7M2WW05_9BACT</name>
<feature type="transmembrane region" description="Helical" evidence="5">
    <location>
        <begin position="209"/>
        <end position="228"/>
    </location>
</feature>
<evidence type="ECO:0000259" key="6">
    <source>
        <dbReference type="Pfam" id="PF04116"/>
    </source>
</evidence>
<dbReference type="GO" id="GO:0008610">
    <property type="term" value="P:lipid biosynthetic process"/>
    <property type="evidence" value="ECO:0007669"/>
    <property type="project" value="InterPro"/>
</dbReference>
<reference evidence="7 8" key="1">
    <citation type="submission" date="2020-10" db="EMBL/GenBank/DDBJ databases">
        <title>Wide distribution of Phycisphaera-like planctomycetes from WD2101 soil group in peatlands and genome analysis of the first cultivated representative.</title>
        <authorList>
            <person name="Dedysh S.N."/>
            <person name="Beletsky A.V."/>
            <person name="Ivanova A."/>
            <person name="Kulichevskaya I.S."/>
            <person name="Suzina N.E."/>
            <person name="Philippov D.A."/>
            <person name="Rakitin A.L."/>
            <person name="Mardanov A.V."/>
            <person name="Ravin N.V."/>
        </authorList>
    </citation>
    <scope>NUCLEOTIDE SEQUENCE [LARGE SCALE GENOMIC DNA]</scope>
    <source>
        <strain evidence="7 8">M1803</strain>
    </source>
</reference>
<evidence type="ECO:0000256" key="3">
    <source>
        <dbReference type="ARBA" id="ARBA00022989"/>
    </source>
</evidence>
<evidence type="ECO:0000256" key="5">
    <source>
        <dbReference type="SAM" id="Phobius"/>
    </source>
</evidence>
<dbReference type="GO" id="GO:0016020">
    <property type="term" value="C:membrane"/>
    <property type="evidence" value="ECO:0007669"/>
    <property type="project" value="UniProtKB-SubCell"/>
</dbReference>
<accession>A0A7M2WW05</accession>
<dbReference type="Pfam" id="PF04116">
    <property type="entry name" value="FA_hydroxylase"/>
    <property type="match status" value="1"/>
</dbReference>
<keyword evidence="3 5" id="KW-1133">Transmembrane helix</keyword>
<dbReference type="AlphaFoldDB" id="A0A7M2WW05"/>
<comment type="subcellular location">
    <subcellularLocation>
        <location evidence="1">Membrane</location>
    </subcellularLocation>
</comment>
<feature type="transmembrane region" description="Helical" evidence="5">
    <location>
        <begin position="23"/>
        <end position="43"/>
    </location>
</feature>
<feature type="domain" description="Fatty acid hydroxylase" evidence="6">
    <location>
        <begin position="131"/>
        <end position="279"/>
    </location>
</feature>
<organism evidence="7 8">
    <name type="scientific">Humisphaera borealis</name>
    <dbReference type="NCBI Taxonomy" id="2807512"/>
    <lineage>
        <taxon>Bacteria</taxon>
        <taxon>Pseudomonadati</taxon>
        <taxon>Planctomycetota</taxon>
        <taxon>Phycisphaerae</taxon>
        <taxon>Tepidisphaerales</taxon>
        <taxon>Tepidisphaeraceae</taxon>
        <taxon>Humisphaera</taxon>
    </lineage>
</organism>
<dbReference type="Proteomes" id="UP000593765">
    <property type="component" value="Chromosome"/>
</dbReference>
<dbReference type="InterPro" id="IPR006694">
    <property type="entry name" value="Fatty_acid_hydroxylase"/>
</dbReference>
<dbReference type="InterPro" id="IPR050307">
    <property type="entry name" value="Sterol_Desaturase_Related"/>
</dbReference>
<keyword evidence="8" id="KW-1185">Reference proteome</keyword>